<dbReference type="Proteomes" id="UP000250434">
    <property type="component" value="Chromosome"/>
</dbReference>
<evidence type="ECO:0000313" key="3">
    <source>
        <dbReference type="Proteomes" id="UP000250434"/>
    </source>
</evidence>
<organism evidence="2 3">
    <name type="scientific">Amycolatopsis albispora</name>
    <dbReference type="NCBI Taxonomy" id="1804986"/>
    <lineage>
        <taxon>Bacteria</taxon>
        <taxon>Bacillati</taxon>
        <taxon>Actinomycetota</taxon>
        <taxon>Actinomycetes</taxon>
        <taxon>Pseudonocardiales</taxon>
        <taxon>Pseudonocardiaceae</taxon>
        <taxon>Amycolatopsis</taxon>
    </lineage>
</organism>
<evidence type="ECO:0008006" key="4">
    <source>
        <dbReference type="Google" id="ProtNLM"/>
    </source>
</evidence>
<keyword evidence="3" id="KW-1185">Reference proteome</keyword>
<feature type="compositionally biased region" description="Basic and acidic residues" evidence="1">
    <location>
        <begin position="321"/>
        <end position="354"/>
    </location>
</feature>
<accession>A0A344LF75</accession>
<dbReference type="InterPro" id="IPR038332">
    <property type="entry name" value="PPE_sf"/>
</dbReference>
<evidence type="ECO:0000313" key="2">
    <source>
        <dbReference type="EMBL" id="AXB46699.1"/>
    </source>
</evidence>
<feature type="region of interest" description="Disordered" evidence="1">
    <location>
        <begin position="303"/>
        <end position="382"/>
    </location>
</feature>
<dbReference type="KEGG" id="aab:A4R43_33190"/>
<proteinExistence type="predicted"/>
<reference evidence="2 3" key="1">
    <citation type="submission" date="2016-04" db="EMBL/GenBank/DDBJ databases">
        <title>Complete genome sequence and analysis of deep-sea sediment isolate, Amycolatopsis sp. WP1.</title>
        <authorList>
            <person name="Wang H."/>
            <person name="Chen S."/>
            <person name="Wu Q."/>
        </authorList>
    </citation>
    <scope>NUCLEOTIDE SEQUENCE [LARGE SCALE GENOMIC DNA]</scope>
    <source>
        <strain evidence="2 3">WP1</strain>
    </source>
</reference>
<dbReference type="SUPFAM" id="SSF140459">
    <property type="entry name" value="PE/PPE dimer-like"/>
    <property type="match status" value="1"/>
</dbReference>
<name>A0A344LF75_9PSEU</name>
<dbReference type="RefSeq" id="WP_113695765.1">
    <property type="nucleotide sequence ID" value="NZ_CP015163.1"/>
</dbReference>
<gene>
    <name evidence="2" type="ORF">A4R43_33190</name>
</gene>
<dbReference type="AlphaFoldDB" id="A0A344LF75"/>
<dbReference type="EMBL" id="CP015163">
    <property type="protein sequence ID" value="AXB46699.1"/>
    <property type="molecule type" value="Genomic_DNA"/>
</dbReference>
<sequence>MTEEHQPMTQKDLLAGAQEDIEKNKTRLWDGAPDFEGAGLIQDIADGYTKCTNGEWTEGLLDVAVGAVVDGAGYLKNPVESLLSMGFGWVIEHLSPLKDLLDWFVGNQDQLSLAVNAWSKVSDGVQAAAEHFTAKVMEDSATWWGVAAEQYRKYAQQRVDILRALSDSARTVATAVEISKSILKVVRDIIRGILADTAAKVMMILCRTPPPGYAVAVATEVAPTVAQQSTKAMSWTQRLVKAFQNLQKLLSDLMGRLGGLGRLMTNLGKEGGAYGSVLKNATTQAFNEQLLNLPKRVGTEIGKEATKSAGGNYVKSQTSEGRTEADKQARWSESDAKQQSDQQKTHIYDTRPEYDVPEEPAAAQPVMPFQTKGDNTISGSID</sequence>
<protein>
    <recommendedName>
        <fullName evidence="4">PPE family domain-containing protein</fullName>
    </recommendedName>
</protein>
<dbReference type="OrthoDB" id="4763957at2"/>
<evidence type="ECO:0000256" key="1">
    <source>
        <dbReference type="SAM" id="MobiDB-lite"/>
    </source>
</evidence>
<feature type="compositionally biased region" description="Polar residues" evidence="1">
    <location>
        <begin position="372"/>
        <end position="382"/>
    </location>
</feature>